<evidence type="ECO:0000256" key="2">
    <source>
        <dbReference type="SAM" id="MobiDB-lite"/>
    </source>
</evidence>
<dbReference type="Gene3D" id="2.130.10.130">
    <property type="entry name" value="Integrin alpha, N-terminal"/>
    <property type="match status" value="1"/>
</dbReference>
<dbReference type="RefSeq" id="WP_184349229.1">
    <property type="nucleotide sequence ID" value="NZ_JACHJH010000003.1"/>
</dbReference>
<evidence type="ECO:0000313" key="4">
    <source>
        <dbReference type="EMBL" id="MBB4893370.1"/>
    </source>
</evidence>
<dbReference type="PANTHER" id="PTHR44103:SF1">
    <property type="entry name" value="PROPROTEIN CONVERTASE P"/>
    <property type="match status" value="1"/>
</dbReference>
<feature type="region of interest" description="Disordered" evidence="2">
    <location>
        <begin position="103"/>
        <end position="124"/>
    </location>
</feature>
<accession>A0A7W7LNA7</accession>
<evidence type="ECO:0000313" key="5">
    <source>
        <dbReference type="Proteomes" id="UP000556084"/>
    </source>
</evidence>
<dbReference type="SUPFAM" id="SSF69318">
    <property type="entry name" value="Integrin alpha N-terminal domain"/>
    <property type="match status" value="1"/>
</dbReference>
<keyword evidence="1" id="KW-0732">Signal</keyword>
<dbReference type="PANTHER" id="PTHR44103">
    <property type="entry name" value="PROPROTEIN CONVERTASE P"/>
    <property type="match status" value="1"/>
</dbReference>
<reference evidence="4 5" key="1">
    <citation type="submission" date="2020-08" db="EMBL/GenBank/DDBJ databases">
        <title>Genomic Encyclopedia of Type Strains, Phase III (KMG-III): the genomes of soil and plant-associated and newly described type strains.</title>
        <authorList>
            <person name="Whitman W."/>
        </authorList>
    </citation>
    <scope>NUCLEOTIDE SEQUENCE [LARGE SCALE GENOMIC DNA]</scope>
    <source>
        <strain evidence="4 5">CECT 3266</strain>
    </source>
</reference>
<keyword evidence="5" id="KW-1185">Reference proteome</keyword>
<evidence type="ECO:0000256" key="1">
    <source>
        <dbReference type="ARBA" id="ARBA00022729"/>
    </source>
</evidence>
<dbReference type="AlphaFoldDB" id="A0A7W7LNA7"/>
<organism evidence="4 5">
    <name type="scientific">Streptomyces olivoverticillatus</name>
    <dbReference type="NCBI Taxonomy" id="66427"/>
    <lineage>
        <taxon>Bacteria</taxon>
        <taxon>Bacillati</taxon>
        <taxon>Actinomycetota</taxon>
        <taxon>Actinomycetes</taxon>
        <taxon>Kitasatosporales</taxon>
        <taxon>Streptomycetaceae</taxon>
        <taxon>Streptomyces</taxon>
    </lineage>
</organism>
<dbReference type="InterPro" id="IPR028994">
    <property type="entry name" value="Integrin_alpha_N"/>
</dbReference>
<sequence length="449" mass="48773">MASIFTFKSTPETKESAKHIWEAQYYPDLTLPPAKVKDIPGSIESRRPLNRLYGKKENEYNRAKSVAACGKWYGKGYSSQNGGQECDEYPFASTYEGSWTADQNPKAGSHFSVRTIPSADNRKGGSDLEEFYRDNRILDHDAFYVKVVKEDGTDMALPAPPVPSRKNHEPMGDLNGDGNADLIAIDSDGTGKLRFYAGRGDGSLADPKQIGNGGWAHAAITHGGDFNGDGNQDVVARVGSELRLYPGNGDGTVGAPQVFKGNGAGWDPSITKIITVDDATGDDYPDVIAISNNKLWLYPGDPDNKPGLKSPIQIGGAGWDKFDLIALDDVDGDGYSDLGARNRNDGMSYFYPGPLNHDLSQRTPMIREQSGDRATTRLYDGVNLPFITSAHDSDGNGRMDMWGIGMMGRGKLNFIMDDPKVDKNPQGDFPWISRSKEVGNGFNGILAIG</sequence>
<dbReference type="Pfam" id="PF14040">
    <property type="entry name" value="DNase_NucA_NucB"/>
    <property type="match status" value="1"/>
</dbReference>
<dbReference type="InterPro" id="IPR013517">
    <property type="entry name" value="FG-GAP"/>
</dbReference>
<dbReference type="InterPro" id="IPR029476">
    <property type="entry name" value="DNase_NucA_NucB"/>
</dbReference>
<name>A0A7W7LNA7_9ACTN</name>
<dbReference type="EMBL" id="JACHJH010000003">
    <property type="protein sequence ID" value="MBB4893370.1"/>
    <property type="molecule type" value="Genomic_DNA"/>
</dbReference>
<comment type="caution">
    <text evidence="4">The sequence shown here is derived from an EMBL/GenBank/DDBJ whole genome shotgun (WGS) entry which is preliminary data.</text>
</comment>
<gene>
    <name evidence="4" type="ORF">FHS39_002401</name>
</gene>
<evidence type="ECO:0000259" key="3">
    <source>
        <dbReference type="Pfam" id="PF14040"/>
    </source>
</evidence>
<feature type="domain" description="Deoxyribonuclease NucA/NucB" evidence="3">
    <location>
        <begin position="55"/>
        <end position="145"/>
    </location>
</feature>
<proteinExistence type="predicted"/>
<dbReference type="Proteomes" id="UP000556084">
    <property type="component" value="Unassembled WGS sequence"/>
</dbReference>
<dbReference type="Pfam" id="PF13517">
    <property type="entry name" value="FG-GAP_3"/>
    <property type="match status" value="1"/>
</dbReference>
<protein>
    <recommendedName>
        <fullName evidence="3">Deoxyribonuclease NucA/NucB domain-containing protein</fullName>
    </recommendedName>
</protein>